<accession>A0A940NMG7</accession>
<sequence>MKTNCIRCYEFGDPKEVLKVEQKERQAPINDEVLVRMLLRPINPSDLIPITGAYSHRISLPTIPGYEGVGIVEDVGPNASKELIGKRVLALRGEGTWQDFVTTSSDFVVQVPHSIDDYTAAQLYINPLTAWLLCTEVLKLQPEDSLLVNACSSAIGRILVQLSKIIGFRLIAVTRNDAHKEDLLKLGASNVINSSETPLYQKVMSLTNGQGVNYAIDSIGGPSGTELAYCIQPQGTLVTIGLLSGIPIDWRKISNETNIQIKLFHLRHWNKQVSAQTWQETFKNLFSLIVDRKLTLMEPQATFELTEVNKAISFAESQLKNKGKVFLK</sequence>
<keyword evidence="2" id="KW-0560">Oxidoreductase</keyword>
<name>A0A940NMG7_9BACI</name>
<evidence type="ECO:0000259" key="3">
    <source>
        <dbReference type="SMART" id="SM00829"/>
    </source>
</evidence>
<feature type="domain" description="Enoyl reductase (ER)" evidence="3">
    <location>
        <begin position="12"/>
        <end position="327"/>
    </location>
</feature>
<dbReference type="InterPro" id="IPR020843">
    <property type="entry name" value="ER"/>
</dbReference>
<dbReference type="InterPro" id="IPR013154">
    <property type="entry name" value="ADH-like_N"/>
</dbReference>
<evidence type="ECO:0000256" key="1">
    <source>
        <dbReference type="ARBA" id="ARBA00022857"/>
    </source>
</evidence>
<evidence type="ECO:0000313" key="4">
    <source>
        <dbReference type="EMBL" id="MBP0725271.1"/>
    </source>
</evidence>
<evidence type="ECO:0000256" key="2">
    <source>
        <dbReference type="ARBA" id="ARBA00023002"/>
    </source>
</evidence>
<dbReference type="AlphaFoldDB" id="A0A940NMG7"/>
<dbReference type="Pfam" id="PF00107">
    <property type="entry name" value="ADH_zinc_N"/>
    <property type="match status" value="1"/>
</dbReference>
<dbReference type="GO" id="GO:0016651">
    <property type="term" value="F:oxidoreductase activity, acting on NAD(P)H"/>
    <property type="evidence" value="ECO:0007669"/>
    <property type="project" value="TreeGrafter"/>
</dbReference>
<dbReference type="Gene3D" id="3.90.180.10">
    <property type="entry name" value="Medium-chain alcohol dehydrogenases, catalytic domain"/>
    <property type="match status" value="1"/>
</dbReference>
<dbReference type="RefSeq" id="WP_209404665.1">
    <property type="nucleotide sequence ID" value="NZ_JAGIYQ010000005.1"/>
</dbReference>
<keyword evidence="5" id="KW-1185">Reference proteome</keyword>
<dbReference type="InterPro" id="IPR036291">
    <property type="entry name" value="NAD(P)-bd_dom_sf"/>
</dbReference>
<organism evidence="4 5">
    <name type="scientific">Gottfriedia endophytica</name>
    <dbReference type="NCBI Taxonomy" id="2820819"/>
    <lineage>
        <taxon>Bacteria</taxon>
        <taxon>Bacillati</taxon>
        <taxon>Bacillota</taxon>
        <taxon>Bacilli</taxon>
        <taxon>Bacillales</taxon>
        <taxon>Bacillaceae</taxon>
        <taxon>Gottfriedia</taxon>
    </lineage>
</organism>
<dbReference type="Pfam" id="PF08240">
    <property type="entry name" value="ADH_N"/>
    <property type="match status" value="1"/>
</dbReference>
<dbReference type="PANTHER" id="PTHR48106:SF2">
    <property type="entry name" value="ZN2+-BINDING DEHYDROGENASE"/>
    <property type="match status" value="1"/>
</dbReference>
<gene>
    <name evidence="4" type="ORF">J5Y03_08720</name>
</gene>
<dbReference type="Proteomes" id="UP000682134">
    <property type="component" value="Unassembled WGS sequence"/>
</dbReference>
<dbReference type="PANTHER" id="PTHR48106">
    <property type="entry name" value="QUINONE OXIDOREDUCTASE PIG3-RELATED"/>
    <property type="match status" value="1"/>
</dbReference>
<evidence type="ECO:0000313" key="5">
    <source>
        <dbReference type="Proteomes" id="UP000682134"/>
    </source>
</evidence>
<dbReference type="SUPFAM" id="SSF50129">
    <property type="entry name" value="GroES-like"/>
    <property type="match status" value="1"/>
</dbReference>
<dbReference type="SMART" id="SM00829">
    <property type="entry name" value="PKS_ER"/>
    <property type="match status" value="1"/>
</dbReference>
<dbReference type="InterPro" id="IPR013149">
    <property type="entry name" value="ADH-like_C"/>
</dbReference>
<dbReference type="CDD" id="cd05282">
    <property type="entry name" value="ETR_like"/>
    <property type="match status" value="1"/>
</dbReference>
<dbReference type="EMBL" id="JAGIYQ010000005">
    <property type="protein sequence ID" value="MBP0725271.1"/>
    <property type="molecule type" value="Genomic_DNA"/>
</dbReference>
<dbReference type="InterPro" id="IPR011032">
    <property type="entry name" value="GroES-like_sf"/>
</dbReference>
<protein>
    <submittedName>
        <fullName evidence="4">Zinc-dependent alcohol dehydrogenase family protein</fullName>
    </submittedName>
</protein>
<reference evidence="4" key="1">
    <citation type="submission" date="2021-04" db="EMBL/GenBank/DDBJ databases">
        <title>Genome seq and assembly of Bacillus sp.</title>
        <authorList>
            <person name="Chhetri G."/>
        </authorList>
    </citation>
    <scope>NUCLEOTIDE SEQUENCE</scope>
    <source>
        <strain evidence="4">RG28</strain>
    </source>
</reference>
<comment type="caution">
    <text evidence="4">The sequence shown here is derived from an EMBL/GenBank/DDBJ whole genome shotgun (WGS) entry which is preliminary data.</text>
</comment>
<keyword evidence="1" id="KW-0521">NADP</keyword>
<dbReference type="Gene3D" id="3.40.50.720">
    <property type="entry name" value="NAD(P)-binding Rossmann-like Domain"/>
    <property type="match status" value="1"/>
</dbReference>
<proteinExistence type="predicted"/>
<dbReference type="SUPFAM" id="SSF51735">
    <property type="entry name" value="NAD(P)-binding Rossmann-fold domains"/>
    <property type="match status" value="1"/>
</dbReference>
<dbReference type="GO" id="GO:0070402">
    <property type="term" value="F:NADPH binding"/>
    <property type="evidence" value="ECO:0007669"/>
    <property type="project" value="TreeGrafter"/>
</dbReference>